<evidence type="ECO:0000313" key="3">
    <source>
        <dbReference type="EMBL" id="KAH8994977.1"/>
    </source>
</evidence>
<evidence type="ECO:0000256" key="1">
    <source>
        <dbReference type="SAM" id="MobiDB-lite"/>
    </source>
</evidence>
<dbReference type="Proteomes" id="UP001201163">
    <property type="component" value="Unassembled WGS sequence"/>
</dbReference>
<protein>
    <recommendedName>
        <fullName evidence="2">Chromo domain-containing protein</fullName>
    </recommendedName>
</protein>
<gene>
    <name evidence="3" type="ORF">EDB92DRAFT_1848569</name>
</gene>
<name>A0AAD4QF90_9AGAM</name>
<sequence>MNTINASTARSTPFQLRFGKSPRLLPPLLTIEEDTEETPQAREVVERMEHIELEAQENLLMAKLKQAHQANKDHRPLFPFRINDHVTHSTVTLHMPNAPDLFPVFHMSEVHPFKENDDRLFPQRARQMQYLVRWRGEGPEGDKWLPASELEDCEALDIWQARKTQLQAEKRARQEGVQDSNVSQQTATRQEPKRTITIPPLHSL</sequence>
<feature type="compositionally biased region" description="Polar residues" evidence="1">
    <location>
        <begin position="177"/>
        <end position="189"/>
    </location>
</feature>
<feature type="region of interest" description="Disordered" evidence="1">
    <location>
        <begin position="170"/>
        <end position="204"/>
    </location>
</feature>
<dbReference type="EMBL" id="JAKELL010000013">
    <property type="protein sequence ID" value="KAH8994977.1"/>
    <property type="molecule type" value="Genomic_DNA"/>
</dbReference>
<organism evidence="3 4">
    <name type="scientific">Lactarius akahatsu</name>
    <dbReference type="NCBI Taxonomy" id="416441"/>
    <lineage>
        <taxon>Eukaryota</taxon>
        <taxon>Fungi</taxon>
        <taxon>Dikarya</taxon>
        <taxon>Basidiomycota</taxon>
        <taxon>Agaricomycotina</taxon>
        <taxon>Agaricomycetes</taxon>
        <taxon>Russulales</taxon>
        <taxon>Russulaceae</taxon>
        <taxon>Lactarius</taxon>
    </lineage>
</organism>
<evidence type="ECO:0000313" key="4">
    <source>
        <dbReference type="Proteomes" id="UP001201163"/>
    </source>
</evidence>
<dbReference type="InterPro" id="IPR000953">
    <property type="entry name" value="Chromo/chromo_shadow_dom"/>
</dbReference>
<dbReference type="AlphaFoldDB" id="A0AAD4QF90"/>
<dbReference type="SUPFAM" id="SSF54160">
    <property type="entry name" value="Chromo domain-like"/>
    <property type="match status" value="1"/>
</dbReference>
<dbReference type="Gene3D" id="2.40.50.40">
    <property type="match status" value="1"/>
</dbReference>
<dbReference type="InterPro" id="IPR016197">
    <property type="entry name" value="Chromo-like_dom_sf"/>
</dbReference>
<reference evidence="3" key="1">
    <citation type="submission" date="2022-01" db="EMBL/GenBank/DDBJ databases">
        <title>Comparative genomics reveals a dynamic genome evolution in the ectomycorrhizal milk-cap (Lactarius) mushrooms.</title>
        <authorList>
            <consortium name="DOE Joint Genome Institute"/>
            <person name="Lebreton A."/>
            <person name="Tang N."/>
            <person name="Kuo A."/>
            <person name="LaButti K."/>
            <person name="Drula E."/>
            <person name="Barry K."/>
            <person name="Clum A."/>
            <person name="Lipzen A."/>
            <person name="Mousain D."/>
            <person name="Ng V."/>
            <person name="Wang R."/>
            <person name="Wang X."/>
            <person name="Dai Y."/>
            <person name="Henrissat B."/>
            <person name="Grigoriev I.V."/>
            <person name="Guerin-Laguette A."/>
            <person name="Yu F."/>
            <person name="Martin F.M."/>
        </authorList>
    </citation>
    <scope>NUCLEOTIDE SEQUENCE</scope>
    <source>
        <strain evidence="3">QP</strain>
    </source>
</reference>
<keyword evidence="4" id="KW-1185">Reference proteome</keyword>
<evidence type="ECO:0000259" key="2">
    <source>
        <dbReference type="PROSITE" id="PS50013"/>
    </source>
</evidence>
<dbReference type="PROSITE" id="PS50013">
    <property type="entry name" value="CHROMO_2"/>
    <property type="match status" value="1"/>
</dbReference>
<feature type="domain" description="Chromo" evidence="2">
    <location>
        <begin position="115"/>
        <end position="171"/>
    </location>
</feature>
<dbReference type="GO" id="GO:0006338">
    <property type="term" value="P:chromatin remodeling"/>
    <property type="evidence" value="ECO:0007669"/>
    <property type="project" value="UniProtKB-ARBA"/>
</dbReference>
<comment type="caution">
    <text evidence="3">The sequence shown here is derived from an EMBL/GenBank/DDBJ whole genome shotgun (WGS) entry which is preliminary data.</text>
</comment>
<proteinExistence type="predicted"/>
<accession>A0AAD4QF90</accession>